<dbReference type="EMBL" id="CAADEY010000035">
    <property type="protein sequence ID" value="VFJ52129.1"/>
    <property type="molecule type" value="Genomic_DNA"/>
</dbReference>
<reference evidence="1" key="1">
    <citation type="submission" date="2019-02" db="EMBL/GenBank/DDBJ databases">
        <authorList>
            <person name="Gruber-Vodicka R. H."/>
            <person name="Seah K. B. B."/>
        </authorList>
    </citation>
    <scope>NUCLEOTIDE SEQUENCE</scope>
    <source>
        <strain evidence="1">BECK_DK161</strain>
    </source>
</reference>
<sequence length="59" mass="6799">MGNIFIAAKKGCDKFIYKEKSYLDLAWRNHNRIEKVIEEDGGCAELIHPTNYGASIRNR</sequence>
<evidence type="ECO:0000313" key="1">
    <source>
        <dbReference type="EMBL" id="VFJ52129.1"/>
    </source>
</evidence>
<dbReference type="AlphaFoldDB" id="A0A450SGJ2"/>
<proteinExistence type="predicted"/>
<protein>
    <submittedName>
        <fullName evidence="1">Uncharacterized protein</fullName>
    </submittedName>
</protein>
<organism evidence="1">
    <name type="scientific">Candidatus Kentrum sp. DK</name>
    <dbReference type="NCBI Taxonomy" id="2126562"/>
    <lineage>
        <taxon>Bacteria</taxon>
        <taxon>Pseudomonadati</taxon>
        <taxon>Pseudomonadota</taxon>
        <taxon>Gammaproteobacteria</taxon>
        <taxon>Candidatus Kentrum</taxon>
    </lineage>
</organism>
<gene>
    <name evidence="1" type="ORF">BECKDK2373C_GA0170839_10357</name>
</gene>
<name>A0A450SGJ2_9GAMM</name>
<accession>A0A450SGJ2</accession>